<feature type="non-terminal residue" evidence="1">
    <location>
        <position position="1"/>
    </location>
</feature>
<protein>
    <submittedName>
        <fullName evidence="1">Uncharacterized protein</fullName>
    </submittedName>
</protein>
<dbReference type="EMBL" id="APJA01000034">
    <property type="protein sequence ID" value="ERK28555.1"/>
    <property type="molecule type" value="Genomic_DNA"/>
</dbReference>
<dbReference type="STRING" id="1294142.CINTURNW_4197"/>
<sequence length="68" mass="7625">PIFYGCDIEGVNLGPNTLRENGLLKILKKSNNIKPAILLSEDSEKDYLTGIAYITSEFMYSDIKITKN</sequence>
<dbReference type="AlphaFoldDB" id="U2PQ69"/>
<organism evidence="1 2">
    <name type="scientific">Clostridium intestinale URNW</name>
    <dbReference type="NCBI Taxonomy" id="1294142"/>
    <lineage>
        <taxon>Bacteria</taxon>
        <taxon>Bacillati</taxon>
        <taxon>Bacillota</taxon>
        <taxon>Clostridia</taxon>
        <taxon>Eubacteriales</taxon>
        <taxon>Clostridiaceae</taxon>
        <taxon>Clostridium</taxon>
    </lineage>
</organism>
<dbReference type="Proteomes" id="UP000016721">
    <property type="component" value="Unassembled WGS sequence"/>
</dbReference>
<comment type="caution">
    <text evidence="1">The sequence shown here is derived from an EMBL/GenBank/DDBJ whole genome shotgun (WGS) entry which is preliminary data.</text>
</comment>
<gene>
    <name evidence="1" type="ORF">CINTURNW_4197</name>
</gene>
<reference evidence="1 2" key="1">
    <citation type="journal article" date="2013" name="Genome Announc.">
        <title>Draft Genome Sequence of the Hydrogen- and Ethanol-Producing Bacterium Clostridium intestinale Strain URNW.</title>
        <authorList>
            <person name="Lal S."/>
            <person name="Ramachandran U."/>
            <person name="Zhang X."/>
            <person name="Sparling R."/>
            <person name="Levin D.B."/>
        </authorList>
    </citation>
    <scope>NUCLEOTIDE SEQUENCE [LARGE SCALE GENOMIC DNA]</scope>
    <source>
        <strain evidence="1 2">URNW</strain>
    </source>
</reference>
<evidence type="ECO:0000313" key="2">
    <source>
        <dbReference type="Proteomes" id="UP000016721"/>
    </source>
</evidence>
<proteinExistence type="predicted"/>
<evidence type="ECO:0000313" key="1">
    <source>
        <dbReference type="EMBL" id="ERK28555.1"/>
    </source>
</evidence>
<accession>U2PQ69</accession>
<keyword evidence="2" id="KW-1185">Reference proteome</keyword>
<dbReference type="HOGENOM" id="CLU_2781702_0_0_9"/>
<name>U2PQ69_9CLOT</name>